<dbReference type="SUPFAM" id="SSF50998">
    <property type="entry name" value="Quinoprotein alcohol dehydrogenase-like"/>
    <property type="match status" value="1"/>
</dbReference>
<organism evidence="4 5">
    <name type="scientific">Novipirellula herctigrandis</name>
    <dbReference type="NCBI Taxonomy" id="2527986"/>
    <lineage>
        <taxon>Bacteria</taxon>
        <taxon>Pseudomonadati</taxon>
        <taxon>Planctomycetota</taxon>
        <taxon>Planctomycetia</taxon>
        <taxon>Pirellulales</taxon>
        <taxon>Pirellulaceae</taxon>
        <taxon>Novipirellula</taxon>
    </lineage>
</organism>
<dbReference type="Pfam" id="PF13360">
    <property type="entry name" value="PQQ_2"/>
    <property type="match status" value="2"/>
</dbReference>
<evidence type="ECO:0000256" key="2">
    <source>
        <dbReference type="SAM" id="SignalP"/>
    </source>
</evidence>
<gene>
    <name evidence="4" type="ORF">CA13_68740</name>
</gene>
<feature type="compositionally biased region" description="Basic and acidic residues" evidence="1">
    <location>
        <begin position="30"/>
        <end position="43"/>
    </location>
</feature>
<dbReference type="InterPro" id="IPR015943">
    <property type="entry name" value="WD40/YVTN_repeat-like_dom_sf"/>
</dbReference>
<evidence type="ECO:0000256" key="1">
    <source>
        <dbReference type="SAM" id="MobiDB-lite"/>
    </source>
</evidence>
<dbReference type="Proteomes" id="UP000315010">
    <property type="component" value="Unassembled WGS sequence"/>
</dbReference>
<evidence type="ECO:0000259" key="3">
    <source>
        <dbReference type="Pfam" id="PF13360"/>
    </source>
</evidence>
<dbReference type="InterPro" id="IPR018391">
    <property type="entry name" value="PQQ_b-propeller_rpt"/>
</dbReference>
<dbReference type="AlphaFoldDB" id="A0A5C5YNL5"/>
<feature type="chain" id="PRO_5023090199" evidence="2">
    <location>
        <begin position="20"/>
        <end position="433"/>
    </location>
</feature>
<protein>
    <submittedName>
        <fullName evidence="4">Outer membrane biogenesis protein BamB</fullName>
    </submittedName>
</protein>
<dbReference type="InterPro" id="IPR002372">
    <property type="entry name" value="PQQ_rpt_dom"/>
</dbReference>
<dbReference type="PANTHER" id="PTHR34512:SF30">
    <property type="entry name" value="OUTER MEMBRANE PROTEIN ASSEMBLY FACTOR BAMB"/>
    <property type="match status" value="1"/>
</dbReference>
<keyword evidence="2" id="KW-0732">Signal</keyword>
<reference evidence="4 5" key="1">
    <citation type="submission" date="2019-02" db="EMBL/GenBank/DDBJ databases">
        <title>Deep-cultivation of Planctomycetes and their phenomic and genomic characterization uncovers novel biology.</title>
        <authorList>
            <person name="Wiegand S."/>
            <person name="Jogler M."/>
            <person name="Boedeker C."/>
            <person name="Pinto D."/>
            <person name="Vollmers J."/>
            <person name="Rivas-Marin E."/>
            <person name="Kohn T."/>
            <person name="Peeters S.H."/>
            <person name="Heuer A."/>
            <person name="Rast P."/>
            <person name="Oberbeckmann S."/>
            <person name="Bunk B."/>
            <person name="Jeske O."/>
            <person name="Meyerdierks A."/>
            <person name="Storesund J.E."/>
            <person name="Kallscheuer N."/>
            <person name="Luecker S."/>
            <person name="Lage O.M."/>
            <person name="Pohl T."/>
            <person name="Merkel B.J."/>
            <person name="Hornburger P."/>
            <person name="Mueller R.-W."/>
            <person name="Bruemmer F."/>
            <person name="Labrenz M."/>
            <person name="Spormann A.M."/>
            <person name="Op Den Camp H."/>
            <person name="Overmann J."/>
            <person name="Amann R."/>
            <person name="Jetten M.S.M."/>
            <person name="Mascher T."/>
            <person name="Medema M.H."/>
            <person name="Devos D.P."/>
            <person name="Kaster A.-K."/>
            <person name="Ovreas L."/>
            <person name="Rohde M."/>
            <person name="Galperin M.Y."/>
            <person name="Jogler C."/>
        </authorList>
    </citation>
    <scope>NUCLEOTIDE SEQUENCE [LARGE SCALE GENOMIC DNA]</scope>
    <source>
        <strain evidence="4 5">CA13</strain>
    </source>
</reference>
<dbReference type="RefSeq" id="WP_419195231.1">
    <property type="nucleotide sequence ID" value="NZ_SJPJ01000002.1"/>
</dbReference>
<feature type="domain" description="Pyrrolo-quinoline quinone repeat" evidence="3">
    <location>
        <begin position="95"/>
        <end position="271"/>
    </location>
</feature>
<proteinExistence type="predicted"/>
<name>A0A5C5YNL5_9BACT</name>
<evidence type="ECO:0000313" key="4">
    <source>
        <dbReference type="EMBL" id="TWT76380.1"/>
    </source>
</evidence>
<feature type="region of interest" description="Disordered" evidence="1">
    <location>
        <begin position="30"/>
        <end position="50"/>
    </location>
</feature>
<dbReference type="EMBL" id="SJPJ01000002">
    <property type="protein sequence ID" value="TWT76380.1"/>
    <property type="molecule type" value="Genomic_DNA"/>
</dbReference>
<sequence length="433" mass="48211" precursor="true">MRRFRVKRLCCWMMFACFCTIPLVPTRSEDWPQWRGPRGDGTSKESNVPTQWDGETGKNIFWETAIPGSGYSSPIVSGQSIFLTSCNEQTHERMLHRVDKKTGSVLWSRAVASSPLERKHNLNSYASGTPAADGNNVFVTFLVQGDAKNVNGESDVEVGEMVAASYDDQGHQRWLVQVGPFSSMHGFCTSPIVYQNIVILNGDHDGESYLVALDKTSGAIIWKTRRLHRTRSYVTPLLREFDGEMQAILTGSKRVAGFDALTGTLRWWIEGPTEQFVASMVDDGTSFFLTAGFPTYHVMSIRPGGIGDVTESHVRWHIRDARCYVPSPIVVRNRLFIADDRGTAHCFETDSGSSIWRARLGRHYSASLVTANDLVYFTSDDGITKIIDATKDDAEPVQTNVLGESVFASPAISDGSLYLRSTKHLFCIRTMDP</sequence>
<evidence type="ECO:0000313" key="5">
    <source>
        <dbReference type="Proteomes" id="UP000315010"/>
    </source>
</evidence>
<feature type="signal peptide" evidence="2">
    <location>
        <begin position="1"/>
        <end position="19"/>
    </location>
</feature>
<comment type="caution">
    <text evidence="4">The sequence shown here is derived from an EMBL/GenBank/DDBJ whole genome shotgun (WGS) entry which is preliminary data.</text>
</comment>
<dbReference type="Gene3D" id="2.130.10.10">
    <property type="entry name" value="YVTN repeat-like/Quinoprotein amine dehydrogenase"/>
    <property type="match status" value="2"/>
</dbReference>
<dbReference type="InterPro" id="IPR011047">
    <property type="entry name" value="Quinoprotein_ADH-like_sf"/>
</dbReference>
<accession>A0A5C5YNL5</accession>
<feature type="domain" description="Pyrrolo-quinoline quinone repeat" evidence="3">
    <location>
        <begin position="330"/>
        <end position="391"/>
    </location>
</feature>
<dbReference type="PANTHER" id="PTHR34512">
    <property type="entry name" value="CELL SURFACE PROTEIN"/>
    <property type="match status" value="1"/>
</dbReference>
<dbReference type="SMART" id="SM00564">
    <property type="entry name" value="PQQ"/>
    <property type="match status" value="4"/>
</dbReference>
<keyword evidence="5" id="KW-1185">Reference proteome</keyword>